<dbReference type="EMBL" id="QJJQ01000001">
    <property type="protein sequence ID" value="PXW90261.1"/>
    <property type="molecule type" value="Genomic_DNA"/>
</dbReference>
<sequence length="225" mass="24010">MTKVKAVHDAVSRIENGTTVMYGGFGGIGNPPTIIKTILEKGIRDLTLIGNDAGFPHVGIGQLITEKRAKKLIASHIGSNPNAGKLMHDGELEIEFSPQGTLVERMRAGGSGLGGILVDIGIDGLVAENKQKVDVDGKTYLLETPLIADIAIVFAKKADTYGNLIFDKSARNTNPLVAMAGNLTIVEAEEIVPIGELDPEEIVTPGAFVDIVVKSEGVNWKWVWE</sequence>
<reference evidence="2 3" key="1">
    <citation type="submission" date="2018-05" db="EMBL/GenBank/DDBJ databases">
        <title>Genomic Encyclopedia of Type Strains, Phase IV (KMG-IV): sequencing the most valuable type-strain genomes for metagenomic binning, comparative biology and taxonomic classification.</title>
        <authorList>
            <person name="Goeker M."/>
        </authorList>
    </citation>
    <scope>NUCLEOTIDE SEQUENCE [LARGE SCALE GENOMIC DNA]</scope>
    <source>
        <strain evidence="2 3">DSM 28556</strain>
    </source>
</reference>
<dbReference type="InterPro" id="IPR004165">
    <property type="entry name" value="CoA_trans_fam_I"/>
</dbReference>
<dbReference type="Gene3D" id="3.40.1080.10">
    <property type="entry name" value="Glutaconate Coenzyme A-transferase"/>
    <property type="match status" value="1"/>
</dbReference>
<protein>
    <submittedName>
        <fullName evidence="2">6-acetamido-3-oxohexanoate:acetyl-CoA CoA transferase alpha subunit</fullName>
    </submittedName>
</protein>
<dbReference type="AlphaFoldDB" id="A0A2V3WB72"/>
<evidence type="ECO:0000313" key="2">
    <source>
        <dbReference type="EMBL" id="PXW90261.1"/>
    </source>
</evidence>
<dbReference type="NCBIfam" id="TIGR02429">
    <property type="entry name" value="pcaI_scoA_fam"/>
    <property type="match status" value="1"/>
</dbReference>
<evidence type="ECO:0000313" key="3">
    <source>
        <dbReference type="Proteomes" id="UP000247978"/>
    </source>
</evidence>
<dbReference type="InterPro" id="IPR037171">
    <property type="entry name" value="NagB/RpiA_transferase-like"/>
</dbReference>
<name>A0A2V3WB72_9BACI</name>
<dbReference type="SUPFAM" id="SSF100950">
    <property type="entry name" value="NagB/RpiA/CoA transferase-like"/>
    <property type="match status" value="1"/>
</dbReference>
<dbReference type="SMART" id="SM00882">
    <property type="entry name" value="CoA_trans"/>
    <property type="match status" value="1"/>
</dbReference>
<keyword evidence="1 2" id="KW-0808">Transferase</keyword>
<keyword evidence="3" id="KW-1185">Reference proteome</keyword>
<dbReference type="RefSeq" id="WP_110393535.1">
    <property type="nucleotide sequence ID" value="NZ_JBHUHB010000001.1"/>
</dbReference>
<dbReference type="InterPro" id="IPR012792">
    <property type="entry name" value="3-oxoacid_CoA-transf_A"/>
</dbReference>
<dbReference type="OrthoDB" id="9777193at2"/>
<proteinExistence type="predicted"/>
<dbReference type="Proteomes" id="UP000247978">
    <property type="component" value="Unassembled WGS sequence"/>
</dbReference>
<dbReference type="PANTHER" id="PTHR13707">
    <property type="entry name" value="KETOACID-COENZYME A TRANSFERASE"/>
    <property type="match status" value="1"/>
</dbReference>
<dbReference type="PANTHER" id="PTHR13707:SF60">
    <property type="entry name" value="ACETATE COA-TRANSFERASE SUBUNIT ALPHA"/>
    <property type="match status" value="1"/>
</dbReference>
<accession>A0A2V3WB72</accession>
<organism evidence="2 3">
    <name type="scientific">Pseudogracilibacillus auburnensis</name>
    <dbReference type="NCBI Taxonomy" id="1494959"/>
    <lineage>
        <taxon>Bacteria</taxon>
        <taxon>Bacillati</taxon>
        <taxon>Bacillota</taxon>
        <taxon>Bacilli</taxon>
        <taxon>Bacillales</taxon>
        <taxon>Bacillaceae</taxon>
        <taxon>Pseudogracilibacillus</taxon>
    </lineage>
</organism>
<gene>
    <name evidence="2" type="ORF">DFR56_101172</name>
</gene>
<evidence type="ECO:0000256" key="1">
    <source>
        <dbReference type="ARBA" id="ARBA00022679"/>
    </source>
</evidence>
<dbReference type="GO" id="GO:0008410">
    <property type="term" value="F:CoA-transferase activity"/>
    <property type="evidence" value="ECO:0007669"/>
    <property type="project" value="InterPro"/>
</dbReference>
<comment type="caution">
    <text evidence="2">The sequence shown here is derived from an EMBL/GenBank/DDBJ whole genome shotgun (WGS) entry which is preliminary data.</text>
</comment>
<dbReference type="Pfam" id="PF01144">
    <property type="entry name" value="CoA_trans"/>
    <property type="match status" value="1"/>
</dbReference>